<dbReference type="GO" id="GO:0003677">
    <property type="term" value="F:DNA binding"/>
    <property type="evidence" value="ECO:0007669"/>
    <property type="project" value="UniProtKB-KW"/>
</dbReference>
<keyword evidence="2" id="KW-0238">DNA-binding</keyword>
<dbReference type="PROSITE" id="PS00622">
    <property type="entry name" value="HTH_LUXR_1"/>
    <property type="match status" value="1"/>
</dbReference>
<proteinExistence type="predicted"/>
<dbReference type="CDD" id="cd06170">
    <property type="entry name" value="LuxR_C_like"/>
    <property type="match status" value="1"/>
</dbReference>
<dbReference type="InterPro" id="IPR011990">
    <property type="entry name" value="TPR-like_helical_dom_sf"/>
</dbReference>
<dbReference type="SMART" id="SM00421">
    <property type="entry name" value="HTH_LUXR"/>
    <property type="match status" value="1"/>
</dbReference>
<dbReference type="AlphaFoldDB" id="A0A1H7MCF2"/>
<dbReference type="GO" id="GO:0006355">
    <property type="term" value="P:regulation of DNA-templated transcription"/>
    <property type="evidence" value="ECO:0007669"/>
    <property type="project" value="InterPro"/>
</dbReference>
<gene>
    <name evidence="5" type="ORF">SAMN05216214_1084</name>
</gene>
<organism evidence="5 6">
    <name type="scientific">Atopomonas hussainii</name>
    <dbReference type="NCBI Taxonomy" id="1429083"/>
    <lineage>
        <taxon>Bacteria</taxon>
        <taxon>Pseudomonadati</taxon>
        <taxon>Pseudomonadota</taxon>
        <taxon>Gammaproteobacteria</taxon>
        <taxon>Pseudomonadales</taxon>
        <taxon>Pseudomonadaceae</taxon>
        <taxon>Atopomonas</taxon>
    </lineage>
</organism>
<dbReference type="RefSeq" id="WP_139214066.1">
    <property type="nucleotide sequence ID" value="NZ_FOAS01000008.1"/>
</dbReference>
<dbReference type="SUPFAM" id="SSF52540">
    <property type="entry name" value="P-loop containing nucleoside triphosphate hydrolases"/>
    <property type="match status" value="1"/>
</dbReference>
<dbReference type="Gene3D" id="1.25.40.10">
    <property type="entry name" value="Tetratricopeptide repeat domain"/>
    <property type="match status" value="1"/>
</dbReference>
<protein>
    <submittedName>
        <fullName evidence="5">LuxR family transcriptional regulator, maltose regulon positive regulatory protein</fullName>
    </submittedName>
</protein>
<dbReference type="InterPro" id="IPR016032">
    <property type="entry name" value="Sig_transdc_resp-reg_C-effctor"/>
</dbReference>
<dbReference type="Pfam" id="PF13191">
    <property type="entry name" value="AAA_16"/>
    <property type="match status" value="1"/>
</dbReference>
<reference evidence="5 6" key="1">
    <citation type="submission" date="2016-10" db="EMBL/GenBank/DDBJ databases">
        <authorList>
            <person name="de Groot N.N."/>
        </authorList>
    </citation>
    <scope>NUCLEOTIDE SEQUENCE [LARGE SCALE GENOMIC DNA]</scope>
    <source>
        <strain evidence="5 6">JCM 19513</strain>
    </source>
</reference>
<accession>A0A1H7MCF2</accession>
<dbReference type="InterPro" id="IPR036388">
    <property type="entry name" value="WH-like_DNA-bd_sf"/>
</dbReference>
<feature type="domain" description="HTH luxR-type" evidence="4">
    <location>
        <begin position="832"/>
        <end position="897"/>
    </location>
</feature>
<dbReference type="SUPFAM" id="SSF46894">
    <property type="entry name" value="C-terminal effector domain of the bipartite response regulators"/>
    <property type="match status" value="1"/>
</dbReference>
<keyword evidence="1" id="KW-0805">Transcription regulation</keyword>
<dbReference type="Gene3D" id="1.10.10.10">
    <property type="entry name" value="Winged helix-like DNA-binding domain superfamily/Winged helix DNA-binding domain"/>
    <property type="match status" value="1"/>
</dbReference>
<dbReference type="InterPro" id="IPR041664">
    <property type="entry name" value="AAA_16"/>
</dbReference>
<evidence type="ECO:0000256" key="2">
    <source>
        <dbReference type="ARBA" id="ARBA00023125"/>
    </source>
</evidence>
<evidence type="ECO:0000256" key="1">
    <source>
        <dbReference type="ARBA" id="ARBA00023015"/>
    </source>
</evidence>
<evidence type="ECO:0000313" key="6">
    <source>
        <dbReference type="Proteomes" id="UP000185766"/>
    </source>
</evidence>
<dbReference type="Proteomes" id="UP000185766">
    <property type="component" value="Unassembled WGS sequence"/>
</dbReference>
<dbReference type="Pfam" id="PF00196">
    <property type="entry name" value="GerE"/>
    <property type="match status" value="1"/>
</dbReference>
<dbReference type="PANTHER" id="PTHR44688:SF16">
    <property type="entry name" value="DNA-BINDING TRANSCRIPTIONAL ACTIVATOR DEVR_DOSR"/>
    <property type="match status" value="1"/>
</dbReference>
<evidence type="ECO:0000259" key="4">
    <source>
        <dbReference type="PROSITE" id="PS50043"/>
    </source>
</evidence>
<keyword evidence="6" id="KW-1185">Reference proteome</keyword>
<dbReference type="EMBL" id="FOAS01000008">
    <property type="protein sequence ID" value="SEL08844.1"/>
    <property type="molecule type" value="Genomic_DNA"/>
</dbReference>
<name>A0A1H7MCF2_9GAMM</name>
<dbReference type="InterPro" id="IPR059106">
    <property type="entry name" value="WHD_MalT"/>
</dbReference>
<dbReference type="InterPro" id="IPR000792">
    <property type="entry name" value="Tscrpt_reg_LuxR_C"/>
</dbReference>
<dbReference type="PROSITE" id="PS50043">
    <property type="entry name" value="HTH_LUXR_2"/>
    <property type="match status" value="1"/>
</dbReference>
<dbReference type="Pfam" id="PF25873">
    <property type="entry name" value="WHD_MalT"/>
    <property type="match status" value="1"/>
</dbReference>
<dbReference type="InterPro" id="IPR027417">
    <property type="entry name" value="P-loop_NTPase"/>
</dbReference>
<dbReference type="PRINTS" id="PR00038">
    <property type="entry name" value="HTHLUXR"/>
</dbReference>
<sequence length="899" mass="101297">MASADFIAGSLLRSRLTPPLVKADYLSRPRLHEALVHHPDARVVLIAAPAGFGKSSALAALAELKREQGWSVAWLSLEAGEDDPRTFWQMLIESVRQSLPHFGQDASEFLDNTISVPVAALVESLIMDLHHSEQPLLLVVDDLHVITDKATLDGLARLVQFAPAGVQLAFGSRELPPMPLATWRARHWMIELGQDDLRLSQEETRSYLKRHGGELDDKLLGKLTQQTEGWMVGVHLAGLWLGSEQAKGREVKALPEQEGMADYLLASVFEQLPADLQEAVLALSVASQINGDLANTLTGRTDGQALLEDLEAKQLFFVPLDRERHWYRFHHLFADFARKRLQSQNLKRFRQLHFNASLWFTNHHMQNLAIEHACQADDPELLAALVNACGLELINRGQLNLLYRWRLNVPDAIAQQYPILVLADVWTQAASMALPEANRLLDQLLKRWGDGQEQPWSEEFLAVQAVRGVIALQKDDLQTCISLARKVAKQMGRSNSFLEAAIVLCGGFAACVMGWLEQGQQLLQLAQQQVPFLKGNFLAMQMGNLQMFLELERGRLGQARHLASQLREQYTPWFGADSKALILPAISQSLVAYEQLELDGLSNRLCWALANIDVINPIDLYARGTLCMARVQRLAGKDKEALQTLAQMQSSASRAQAWRFFSLALAEELALLLQDGNAETLRKVEQRFKTTEWAKMAERYSAAPYNPVVWSQGLTQVRLHQARSHFSEALHEITRLRGLLLPGWHGLQRLRLDLLAAVSYQALGYRDRAHNLLVQTLVQSEKEGLRSIFIEEGLAVRDLLRELESNERQPALQSFIRGLLSFWATEEDTTSAEQVQEMLTEREREVVVLAAQGMSNEQIGQQLDLALGTVKWHLHNIYEKLRVRNRTQAIRRARELSLL</sequence>
<dbReference type="InterPro" id="IPR041617">
    <property type="entry name" value="TPR_MalT"/>
</dbReference>
<evidence type="ECO:0000256" key="3">
    <source>
        <dbReference type="ARBA" id="ARBA00023163"/>
    </source>
</evidence>
<keyword evidence="3" id="KW-0804">Transcription</keyword>
<evidence type="ECO:0000313" key="5">
    <source>
        <dbReference type="EMBL" id="SEL08844.1"/>
    </source>
</evidence>
<dbReference type="STRING" id="1429083.GCA_001885685_02177"/>
<dbReference type="PANTHER" id="PTHR44688">
    <property type="entry name" value="DNA-BINDING TRANSCRIPTIONAL ACTIVATOR DEVR_DOSR"/>
    <property type="match status" value="1"/>
</dbReference>
<dbReference type="Pfam" id="PF17874">
    <property type="entry name" value="TPR_MalT"/>
    <property type="match status" value="1"/>
</dbReference>
<dbReference type="Gene3D" id="3.40.50.300">
    <property type="entry name" value="P-loop containing nucleotide triphosphate hydrolases"/>
    <property type="match status" value="1"/>
</dbReference>